<dbReference type="InterPro" id="IPR036317">
    <property type="entry name" value="Cullin_homology_sf"/>
</dbReference>
<dbReference type="RefSeq" id="XP_001644302.1">
    <property type="nucleotide sequence ID" value="XM_001644252.1"/>
</dbReference>
<dbReference type="SUPFAM" id="SSF75632">
    <property type="entry name" value="Cullin homology domain"/>
    <property type="match status" value="1"/>
</dbReference>
<dbReference type="EMBL" id="DS480424">
    <property type="protein sequence ID" value="EDO16444.1"/>
    <property type="molecule type" value="Genomic_DNA"/>
</dbReference>
<dbReference type="STRING" id="436907.A7TMN0"/>
<protein>
    <recommendedName>
        <fullName evidence="3">Cullin family profile domain-containing protein</fullName>
    </recommendedName>
</protein>
<evidence type="ECO:0008006" key="3">
    <source>
        <dbReference type="Google" id="ProtNLM"/>
    </source>
</evidence>
<dbReference type="OMA" id="ANCIDAF"/>
<dbReference type="InParanoid" id="A7TMN0"/>
<reference evidence="1 2" key="1">
    <citation type="journal article" date="2007" name="Proc. Natl. Acad. Sci. U.S.A.">
        <title>Independent sorting-out of thousands of duplicated gene pairs in two yeast species descended from a whole-genome duplication.</title>
        <authorList>
            <person name="Scannell D.R."/>
            <person name="Frank A.C."/>
            <person name="Conant G.C."/>
            <person name="Byrne K.P."/>
            <person name="Woolfit M."/>
            <person name="Wolfe K.H."/>
        </authorList>
    </citation>
    <scope>NUCLEOTIDE SEQUENCE [LARGE SCALE GENOMIC DNA]</scope>
    <source>
        <strain evidence="2">ATCC 22028 / DSM 70294 / BCRC 21397 / CBS 2163 / NBRC 10782 / NRRL Y-8283 / UCD 57-17</strain>
    </source>
</reference>
<evidence type="ECO:0000313" key="2">
    <source>
        <dbReference type="Proteomes" id="UP000000267"/>
    </source>
</evidence>
<keyword evidence="2" id="KW-1185">Reference proteome</keyword>
<dbReference type="PhylomeDB" id="A7TMN0"/>
<dbReference type="AlphaFoldDB" id="A7TMN0"/>
<dbReference type="FunCoup" id="A7TMN0">
    <property type="interactions" value="32"/>
</dbReference>
<proteinExistence type="predicted"/>
<name>A7TMN0_VANPO</name>
<dbReference type="Gene3D" id="3.30.230.130">
    <property type="entry name" value="Cullin, Chain C, Domain 2"/>
    <property type="match status" value="1"/>
</dbReference>
<gene>
    <name evidence="1" type="ORF">Kpol_1066p8</name>
</gene>
<dbReference type="OrthoDB" id="10688644at2759"/>
<dbReference type="KEGG" id="vpo:Kpol_1066p8"/>
<dbReference type="GeneID" id="5544601"/>
<dbReference type="HOGENOM" id="CLU_450694_0_0_1"/>
<evidence type="ECO:0000313" key="1">
    <source>
        <dbReference type="EMBL" id="EDO16444.1"/>
    </source>
</evidence>
<organism evidence="2">
    <name type="scientific">Vanderwaltozyma polyspora (strain ATCC 22028 / DSM 70294 / BCRC 21397 / CBS 2163 / NBRC 10782 / NRRL Y-8283 / UCD 57-17)</name>
    <name type="common">Kluyveromyces polysporus</name>
    <dbReference type="NCBI Taxonomy" id="436907"/>
    <lineage>
        <taxon>Eukaryota</taxon>
        <taxon>Fungi</taxon>
        <taxon>Dikarya</taxon>
        <taxon>Ascomycota</taxon>
        <taxon>Saccharomycotina</taxon>
        <taxon>Saccharomycetes</taxon>
        <taxon>Saccharomycetales</taxon>
        <taxon>Saccharomycetaceae</taxon>
        <taxon>Vanderwaltozyma</taxon>
    </lineage>
</organism>
<accession>A7TMN0</accession>
<sequence>MVQEFELELLKQEYIDALDCILSIKSNGNDIKQKTIQLESIGRLIYDNCNVESSSNQLQGSHLEWIIDQLKIRYKIYLNNINYADSNDTVGLVELYYTFQLCKKIITILNGHISWINSKLEITEFNLSHLVKDYIVGRIPNYIEIFQNSIRLFINDNSQDFNKILSTIIYLKKFKMIDSKLYHSIPNFANDHFKSSISKIKEGKLELSSFMPIWKRTLQISQYFGEYRMEKSRIELLESLKSDIKLIITSLIHYRLSRDDITNITDMIMMQNDSTNLIMEFVKSRNIIYKNRLIDNLFSIDKVDAYIGTENSIGYNNILLASIRNNFKQCYGNEKTLYRGLQKFLDKLFKDNYKELIDQSQFNAIEEAQELRLLSAAISYTLYYLVAPEIFFTNYYYSSLFRRMMTLNKDFNSAYFKESCLEHQFHEVIGKEIPTVGKAIDKIVKPFIEGFKAPLHLNNNETEAFHILLKNDNNINLPSSIIKPCWPSEIYKNEWETIILEEEQNSKRLNSFYEYHVLETESPIKLKDGSYMTIISNLFTASIIYQFNEIDKLSFRELISKLEVNDNVQENEIKKDLSLLVNKKLLVKDNNLYSFNYSFSPDQKTEVSGFLKCY</sequence>
<dbReference type="Proteomes" id="UP000000267">
    <property type="component" value="Unassembled WGS sequence"/>
</dbReference>
<dbReference type="eggNOG" id="ENOG502S98J">
    <property type="taxonomic scope" value="Eukaryota"/>
</dbReference>